<gene>
    <name evidence="3" type="ORF">OF376_02010</name>
</gene>
<sequence length="1756" mass="201828">MKIKASRKKLWLTTAGVLSGLALISGIAVSCKNTNQKTAPELQKSDRKYDFGIAIPAINSFNYLKFTSLRSISPTLVGGFFKQAPSTNSKIGNLLGLPKLYAKQFDGTIDGLNFDQITTSDLENTFTANNVSSQFYDLSSFGIAPEALASFISDDYQSFITFNNKNQKTVAVKLGLNNGASKWSDGKELTAQDFIDSYQYIMDLNTGSQLRTALLNINIKGSQRMNDVQEAYIRKHGVPYKNPFGRPPYIFDQITKEWKEDPNFVPFQNQMFDENHNPLDTKEVNDIKAAALDIGLSTGQMFWNITNEDFKNALSLPENQSLDLNNLQYIYVKPNNDQNAEPVKFKLQKNPYFVRRQIFNVDDLDFEKKEKDLTVDQIKARRFKQVRDLANQDELLRYFALPRSRFELLMEFETFAPKPNSISVVNDLNGKQELLPANRKFIETHGGIHNFGTNLDNFVYSSAFNIDSTILGPEGFITLSKNKNYYGADQTIPNNIKIYFNSKNEVKSLWFEQGIISATDMPTSYMLKFWSQEHTRKLMSKSQGFGTVAIQFNLNKDSRYDSYEDYVAHKDDFIPLLDPDLRRAISFATNRQNILLLTGWTSSFPVSNWTAFGVIKNSKGDNLELWFDDVKFKSEFKDKNGQLKEYYMQNDTFMTHSAKNYKFENIDRLDKGFDPEMGRNYLNRFVQNHPEYKDKEIHLTFLYSTEPAENAKAAIAFKDIVERSLSNAQTKVVIDLKALPPSTYVSYLNSGKFDLTYNNLDKFGKSEYSIPMGAFFLKDGVNWETRKTQGFELNPSGGWTFKDFFETYQDDASLQSTLDRLGIPRAEADIIRELAYASDLKTQDVFVPQWYINAFARLQSIFKVLTKAADSLTPIRLTKELIATKQKSLSADQKTHAQMAIKPTATDYQTWHDYLFNLGRYANSLQASLIQINAYHEQEKDLFTSVAGMYDQPKDKADPTTSLVELIQQTLKDLEAQNTGLELFIQNDGNTPIEQMQAKADEILASWTKIFDLINDFNTKFISVLEQKLVHDKQVLHAAALDLLATTKQDFTYLEEDFALSKLLNTQAEIINANEFDLNKTASHFAQLKAFIDKIELSTLKTNAALKMQTLSLINVFKLLNHVNDLNDFFVNQTEQAVNFTYVHKMINDFFDFRKDDLHTNLKHLVYAFETVYNSNQQDLISLFKEYATNLQASEHYATHKALIDKLATLSTIEFTDQEKGEIANLFGLENQTFTKLDELKNAFKQFVTLQNNKQVIAGFNDALANLFQDFSATNFAALKPMLEAFLTIATDAEHEMIANALHEFELLVKINDLDKQVVTSATSPDQFVAWTTFNPMVNEINLLVENMVNQKDKNLYKWVMLIYNRINKIKEASLFANKAKDLQKIPPYNIRDYLLESDLFIQNNAFYQTRLNNLKNKINQLLTYTNDQETFFAELLEDQVTLSKEFDISYRRGFNLKNEAFPLFNYVISVVELNNYYKQLRDLNAIDAEIKNLEDQLLSLKDNDIEEKNSLLKKYEELLKHKLPLVRETTEFANQKVYLSKVVADENAHRDLYAEIKDTISQEVYTVALNKITNLDDDNVYNQANLEKYFGKENSALIWNTNKERVPYSFNIIDAKLKPSSYSLVKVFAIDPRDPKKREIMVSSPYKFNADIVDNEIFTIKKEDDGAHRERIKNFFNSNRGGWESEDDIFNIMRDLELIIRDQAGILPIMDTDTQWSIKSLGGVEHLYTYYLQYAYDYKHPPRAGLPTSPEDEGV</sequence>
<dbReference type="Gene3D" id="3.40.190.10">
    <property type="entry name" value="Periplasmic binding protein-like II"/>
    <property type="match status" value="1"/>
</dbReference>
<dbReference type="SUPFAM" id="SSF53850">
    <property type="entry name" value="Periplasmic binding protein-like II"/>
    <property type="match status" value="2"/>
</dbReference>
<dbReference type="Proteomes" id="UP001208245">
    <property type="component" value="Unassembled WGS sequence"/>
</dbReference>
<dbReference type="Pfam" id="PF00496">
    <property type="entry name" value="SBP_bac_5"/>
    <property type="match status" value="1"/>
</dbReference>
<evidence type="ECO:0000313" key="4">
    <source>
        <dbReference type="Proteomes" id="UP001208245"/>
    </source>
</evidence>
<protein>
    <submittedName>
        <fullName evidence="3">ABC transporter substrate-binding protein</fullName>
    </submittedName>
</protein>
<keyword evidence="4" id="KW-1185">Reference proteome</keyword>
<accession>A0ABT3BMS4</accession>
<organism evidence="3 4">
    <name type="scientific">Ureaplasma miroungigenitalium</name>
    <dbReference type="NCBI Taxonomy" id="1042321"/>
    <lineage>
        <taxon>Bacteria</taxon>
        <taxon>Bacillati</taxon>
        <taxon>Mycoplasmatota</taxon>
        <taxon>Mycoplasmoidales</taxon>
        <taxon>Mycoplasmoidaceae</taxon>
        <taxon>Ureaplasma</taxon>
    </lineage>
</organism>
<feature type="signal peptide" evidence="1">
    <location>
        <begin position="1"/>
        <end position="30"/>
    </location>
</feature>
<dbReference type="Gene3D" id="3.10.105.10">
    <property type="entry name" value="Dipeptide-binding Protein, Domain 3"/>
    <property type="match status" value="1"/>
</dbReference>
<feature type="chain" id="PRO_5045878636" evidence="1">
    <location>
        <begin position="31"/>
        <end position="1756"/>
    </location>
</feature>
<name>A0ABT3BMS4_9BACT</name>
<keyword evidence="1" id="KW-0732">Signal</keyword>
<dbReference type="InterPro" id="IPR000914">
    <property type="entry name" value="SBP_5_dom"/>
</dbReference>
<evidence type="ECO:0000313" key="3">
    <source>
        <dbReference type="EMBL" id="MCV3728538.1"/>
    </source>
</evidence>
<dbReference type="EMBL" id="JAOXHL010000002">
    <property type="protein sequence ID" value="MCV3728538.1"/>
    <property type="molecule type" value="Genomic_DNA"/>
</dbReference>
<comment type="caution">
    <text evidence="3">The sequence shown here is derived from an EMBL/GenBank/DDBJ whole genome shotgun (WGS) entry which is preliminary data.</text>
</comment>
<feature type="domain" description="Solute-binding protein family 5" evidence="2">
    <location>
        <begin position="449"/>
        <end position="756"/>
    </location>
</feature>
<proteinExistence type="predicted"/>
<reference evidence="3 4" key="1">
    <citation type="journal article" date="2020" name="Int. J. Syst. Evol. Microbiol.">
        <title>Ureaplasma miroungigenitalium sp. nov. isolated from northern elephant seals (Mirounga angustirostris) and Ureaplasma zalophigenitalium sp. nov. isolated from California sea lions (Zalophus californianus).</title>
        <authorList>
            <person name="Volokhov D.V."/>
            <person name="Gulland F.M."/>
            <person name="Gao Y."/>
            <person name="Chizhikov V.E."/>
        </authorList>
    </citation>
    <scope>NUCLEOTIDE SEQUENCE [LARGE SCALE GENOMIC DNA]</scope>
    <source>
        <strain evidence="3 4">ES3182-GEN</strain>
    </source>
</reference>
<dbReference type="PROSITE" id="PS51257">
    <property type="entry name" value="PROKAR_LIPOPROTEIN"/>
    <property type="match status" value="1"/>
</dbReference>
<evidence type="ECO:0000259" key="2">
    <source>
        <dbReference type="Pfam" id="PF00496"/>
    </source>
</evidence>
<dbReference type="RefSeq" id="WP_263821855.1">
    <property type="nucleotide sequence ID" value="NZ_JAOXHL010000002.1"/>
</dbReference>
<dbReference type="Gene3D" id="3.90.76.10">
    <property type="entry name" value="Dipeptide-binding Protein, Domain 1"/>
    <property type="match status" value="1"/>
</dbReference>
<evidence type="ECO:0000256" key="1">
    <source>
        <dbReference type="SAM" id="SignalP"/>
    </source>
</evidence>